<keyword evidence="3" id="KW-0464">Manganese</keyword>
<dbReference type="SUPFAM" id="SSF74731">
    <property type="entry name" value="Ribosomal protein L20"/>
    <property type="match status" value="1"/>
</dbReference>
<keyword evidence="4" id="KW-0378">Hydrolase</keyword>
<dbReference type="Pfam" id="PF00149">
    <property type="entry name" value="Metallophos"/>
    <property type="match status" value="1"/>
</dbReference>
<dbReference type="InterPro" id="IPR006186">
    <property type="entry name" value="Ser/Thr-sp_prot-phosphatase"/>
</dbReference>
<evidence type="ECO:0000313" key="7">
    <source>
        <dbReference type="EMBL" id="CAK9081116.1"/>
    </source>
</evidence>
<dbReference type="InterPro" id="IPR029052">
    <property type="entry name" value="Metallo-depent_PP-like"/>
</dbReference>
<dbReference type="InterPro" id="IPR051134">
    <property type="entry name" value="PPP_phosphatase"/>
</dbReference>
<sequence>MLRRGVQLPALLVTRGGWVALSGAVTRRFLFWVYKERVKRVAVHFGSGIPFNYNQSLKLTKPMLGAPSAPRSGGLSFPPRSGTLLRVSGALENRSTKTEENRRGEEVSGGGITRGERVVEKGDTGRSCGVQDGRAGGALLMTGPKSMWLKYSLNKMHKLNNDDQTEDSRVNSRKTSGDVCPDRESMSYRIARQAVMHALKHKYRARRVFKRSRRQLWIQRAAERKNVIRQHETNWVELQIQWFQRTRTMTHLVISLRSPIFLRYNQFICKLKECELLNPWGQEANININRKILSQLGVYDRAVFTNVLQVRLFCAQGRERTDGERTVWMEMWMITSFGLGVCCEIPPRTGLSPEGSGATSEEVQFGTMLKTQAAPVSRLRGHIDRVHGIACSRGRPARHGKTSDEELQRLRANAGAAWMVNLTLVVWIVWLYQRRSSTFRNSDKQAIFSLLQQQMEEETGTLATDSRLKEDLRQEALRIVDITSRLQDQLFVAEPSQQGPLQQLQQSLQDLMQQVMREESFIDDRDAQLQRSFEVSTRDLREAREEVVPDIFLVDDDLFGPLTSTASGLLAGLDIAIAGQAILLAVLLTAQKGFTAEDTSDAASQSSSSAASQAASDEQAGGGASTGVETTAAAEVSSGKVVLRFYGRWDNEDQWVLLQSLPLHGFAGSVVDGLRRSKSFLGPLASKLLTALVARSARGLVQRRGWKPIVEKTMAEVGREFYLGYLVEPSAAEAHQRVPLRDAKVEEVLLERRSGSDKQADPAGQRDPEFPRSSLATRASQKSVEEQGQDVQMNVPRARINMEDYFRHFFTSEVRTGAFSTSMVTAVEKDTLRYLEATIPELYTDPRIRFNRQVKDWGVESGMPRPRAGKLASEVAGPVPVPPSERYTIDVGDEEVSSKPVDEGDMRALDLQELETSTSLRNRHWKEWRDILPKMPELANFQEVPVQERYRIPDENTNKEYAKFMKKVRDFQADEEAKKAQCGQLRAVRVEKGEKVRGKKEAVPPDAGVTREMWFSEECGASASLFRRRVACLALRSPSKGAELSGGFFDYDELDKAYDALTANDKGVDDDGLDSLSEIWPGDLPLEDDLPDLVPGPMEEHGLLDQPVCWEVCVLRLLIRKAPDLQAPVQGICHEQELLFEEPHGAPDDWLCLHGHTGYVLKDGRRKDAKLGMLVKPFKLEGVPEAHSTSVLLILKEGWQKARSRPGGLPLLRPNAVKRLRKAHEEAVSLASQDMEFRLDIFESEYQKGVDAVNSEQGFLAQARMLLQKSEMAAMQGSKRYQARLGVKKDSVQRWIEGIKERILPNQADATEVVSKALELLKKEENMVKLQVQVGCTVHVVGDLHGQFWDLLHLLEMCGDPSPRNQYLFNGDFVDRGQFSVEVAFLLLALKVLYPRSVHLNRGNHEALRMNALYGFQHETENKYGNELFRLFSEAFKHLPLCTLVNSAVFVVHGGLSSKEGVKLSDLARVNRLREPDETAEQLMLDLLWSDPMDSPGFCTSPRGGGILFGPDVTKRFCEENGLCCIIRSHEMKSEGYEWQHMNRCLTIFSAPNYCDVCGNLGAVCSITPSQARTVRLQDLNVRTFECSPHPDEPHPVNMMFRPF</sequence>
<dbReference type="SMART" id="SM00156">
    <property type="entry name" value="PP2Ac"/>
    <property type="match status" value="1"/>
</dbReference>
<evidence type="ECO:0000256" key="1">
    <source>
        <dbReference type="ARBA" id="ARBA00001936"/>
    </source>
</evidence>
<feature type="domain" description="Serine/threonine specific protein phosphatases" evidence="6">
    <location>
        <begin position="1401"/>
        <end position="1406"/>
    </location>
</feature>
<protein>
    <recommendedName>
        <fullName evidence="4">Serine/threonine-protein phosphatase</fullName>
        <ecNumber evidence="4">3.1.3.16</ecNumber>
    </recommendedName>
</protein>
<name>A0ABP0PYM7_9DINO</name>
<dbReference type="SUPFAM" id="SSF56300">
    <property type="entry name" value="Metallo-dependent phosphatases"/>
    <property type="match status" value="1"/>
</dbReference>
<gene>
    <name evidence="7" type="ORF">CCMP2556_LOCUS39722</name>
</gene>
<evidence type="ECO:0000259" key="6">
    <source>
        <dbReference type="PROSITE" id="PS00125"/>
    </source>
</evidence>
<feature type="compositionally biased region" description="Low complexity" evidence="5">
    <location>
        <begin position="601"/>
        <end position="619"/>
    </location>
</feature>
<accession>A0ABP0PYM7</accession>
<comment type="catalytic activity">
    <reaction evidence="4">
        <text>O-phospho-L-threonyl-[protein] + H2O = L-threonyl-[protein] + phosphate</text>
        <dbReference type="Rhea" id="RHEA:47004"/>
        <dbReference type="Rhea" id="RHEA-COMP:11060"/>
        <dbReference type="Rhea" id="RHEA-COMP:11605"/>
        <dbReference type="ChEBI" id="CHEBI:15377"/>
        <dbReference type="ChEBI" id="CHEBI:30013"/>
        <dbReference type="ChEBI" id="CHEBI:43474"/>
        <dbReference type="ChEBI" id="CHEBI:61977"/>
        <dbReference type="EC" id="3.1.3.16"/>
    </reaction>
</comment>
<feature type="compositionally biased region" description="Basic and acidic residues" evidence="5">
    <location>
        <begin position="94"/>
        <end position="106"/>
    </location>
</feature>
<feature type="compositionally biased region" description="Basic and acidic residues" evidence="5">
    <location>
        <begin position="751"/>
        <end position="770"/>
    </location>
</feature>
<evidence type="ECO:0000256" key="4">
    <source>
        <dbReference type="RuleBase" id="RU004273"/>
    </source>
</evidence>
<dbReference type="Proteomes" id="UP001642484">
    <property type="component" value="Unassembled WGS sequence"/>
</dbReference>
<organism evidence="7 8">
    <name type="scientific">Durusdinium trenchii</name>
    <dbReference type="NCBI Taxonomy" id="1381693"/>
    <lineage>
        <taxon>Eukaryota</taxon>
        <taxon>Sar</taxon>
        <taxon>Alveolata</taxon>
        <taxon>Dinophyceae</taxon>
        <taxon>Suessiales</taxon>
        <taxon>Symbiodiniaceae</taxon>
        <taxon>Durusdinium</taxon>
    </lineage>
</organism>
<dbReference type="PANTHER" id="PTHR45668">
    <property type="entry name" value="SERINE/THREONINE-PROTEIN PHOSPHATASE 5-RELATED"/>
    <property type="match status" value="1"/>
</dbReference>
<dbReference type="Gene3D" id="3.60.21.10">
    <property type="match status" value="1"/>
</dbReference>
<feature type="region of interest" description="Disordered" evidence="5">
    <location>
        <begin position="89"/>
        <end position="115"/>
    </location>
</feature>
<feature type="region of interest" description="Disordered" evidence="5">
    <location>
        <begin position="600"/>
        <end position="629"/>
    </location>
</feature>
<dbReference type="PROSITE" id="PS00125">
    <property type="entry name" value="SER_THR_PHOSPHATASE"/>
    <property type="match status" value="1"/>
</dbReference>
<dbReference type="EMBL" id="CAXAMN010023806">
    <property type="protein sequence ID" value="CAK9081116.1"/>
    <property type="molecule type" value="Genomic_DNA"/>
</dbReference>
<dbReference type="PRINTS" id="PR00114">
    <property type="entry name" value="STPHPHTASE"/>
</dbReference>
<comment type="similarity">
    <text evidence="4">Belongs to the PPP phosphatase family.</text>
</comment>
<reference evidence="7 8" key="1">
    <citation type="submission" date="2024-02" db="EMBL/GenBank/DDBJ databases">
        <authorList>
            <person name="Chen Y."/>
            <person name="Shah S."/>
            <person name="Dougan E. K."/>
            <person name="Thang M."/>
            <person name="Chan C."/>
        </authorList>
    </citation>
    <scope>NUCLEOTIDE SEQUENCE [LARGE SCALE GENOMIC DNA]</scope>
</reference>
<proteinExistence type="inferred from homology"/>
<keyword evidence="2" id="KW-0479">Metal-binding</keyword>
<dbReference type="EC" id="3.1.3.16" evidence="4"/>
<keyword evidence="8" id="KW-1185">Reference proteome</keyword>
<comment type="caution">
    <text evidence="7">The sequence shown here is derived from an EMBL/GenBank/DDBJ whole genome shotgun (WGS) entry which is preliminary data.</text>
</comment>
<evidence type="ECO:0000256" key="5">
    <source>
        <dbReference type="SAM" id="MobiDB-lite"/>
    </source>
</evidence>
<evidence type="ECO:0000256" key="3">
    <source>
        <dbReference type="ARBA" id="ARBA00023211"/>
    </source>
</evidence>
<comment type="cofactor">
    <cofactor evidence="1">
        <name>Mn(2+)</name>
        <dbReference type="ChEBI" id="CHEBI:29035"/>
    </cofactor>
</comment>
<dbReference type="PANTHER" id="PTHR45668:SF5">
    <property type="entry name" value="SERINE_THREONINE-PROTEIN PHOSPHATASE 5"/>
    <property type="match status" value="1"/>
</dbReference>
<dbReference type="InterPro" id="IPR004843">
    <property type="entry name" value="Calcineurin-like_PHP"/>
</dbReference>
<evidence type="ECO:0000313" key="8">
    <source>
        <dbReference type="Proteomes" id="UP001642484"/>
    </source>
</evidence>
<feature type="region of interest" description="Disordered" evidence="5">
    <location>
        <begin position="751"/>
        <end position="790"/>
    </location>
</feature>
<evidence type="ECO:0000256" key="2">
    <source>
        <dbReference type="ARBA" id="ARBA00022723"/>
    </source>
</evidence>
<dbReference type="InterPro" id="IPR035566">
    <property type="entry name" value="Ribosomal_protein_bL20_C"/>
</dbReference>
<feature type="region of interest" description="Disordered" evidence="5">
    <location>
        <begin position="160"/>
        <end position="181"/>
    </location>
</feature>
<dbReference type="Gene3D" id="1.10.1900.20">
    <property type="entry name" value="Ribosomal protein L20"/>
    <property type="match status" value="1"/>
</dbReference>